<dbReference type="GO" id="GO:0015667">
    <property type="term" value="F:site-specific DNA-methyltransferase (cytosine-N4-specific) activity"/>
    <property type="evidence" value="ECO:0007669"/>
    <property type="project" value="UniProtKB-EC"/>
</dbReference>
<dbReference type="InterPro" id="IPR002941">
    <property type="entry name" value="DNA_methylase_N4/N6"/>
</dbReference>
<keyword evidence="4 8" id="KW-0949">S-adenosyl-L-methionine</keyword>
<keyword evidence="5 8" id="KW-0680">Restriction system</keyword>
<evidence type="ECO:0000256" key="2">
    <source>
        <dbReference type="ARBA" id="ARBA00022603"/>
    </source>
</evidence>
<evidence type="ECO:0000256" key="7">
    <source>
        <dbReference type="ARBA" id="ARBA00049120"/>
    </source>
</evidence>
<accession>A0AAE4MD37</accession>
<keyword evidence="3 10" id="KW-0808">Transferase</keyword>
<comment type="caution">
    <text evidence="10">The sequence shown here is derived from an EMBL/GenBank/DDBJ whole genome shotgun (WGS) entry which is preliminary data.</text>
</comment>
<dbReference type="GO" id="GO:0008170">
    <property type="term" value="F:N-methyltransferase activity"/>
    <property type="evidence" value="ECO:0007669"/>
    <property type="project" value="InterPro"/>
</dbReference>
<dbReference type="EMBL" id="JAWDKA010000006">
    <property type="protein sequence ID" value="MDV0442059.1"/>
    <property type="molecule type" value="Genomic_DNA"/>
</dbReference>
<dbReference type="InterPro" id="IPR017985">
    <property type="entry name" value="MeTrfase_CN4_CS"/>
</dbReference>
<evidence type="ECO:0000256" key="3">
    <source>
        <dbReference type="ARBA" id="ARBA00022679"/>
    </source>
</evidence>
<sequence>MTEPGIIHLCDCITGMNRLPAGSVDVIVTSPPYNIGKPYTTYDDTVPRNGYLLWMEDVARASARVLSDAGSFYLNVGGSLKDPWIPMDVAMQFRRNGFVLQNMIHWIKSIALPKADMGRFYTSGIPENGVAVGHYKPINSLRFHNDCHEFIFHFTKTGEVPIDRLATGVPYQDKSNVKRWVKKKQDLRDRGNTWFIPYETIREERPHPAVFPVRLPEMCIQDHGVDRCGLVMDPFMGIGSTAVAAVRLGIPFIGFEIDEGYKKIAEERIAAELSARSL</sequence>
<evidence type="ECO:0000313" key="10">
    <source>
        <dbReference type="EMBL" id="MDV0442059.1"/>
    </source>
</evidence>
<dbReference type="PROSITE" id="PS00093">
    <property type="entry name" value="N4_MTASE"/>
    <property type="match status" value="1"/>
</dbReference>
<dbReference type="SUPFAM" id="SSF53335">
    <property type="entry name" value="S-adenosyl-L-methionine-dependent methyltransferases"/>
    <property type="match status" value="1"/>
</dbReference>
<keyword evidence="2 8" id="KW-0489">Methyltransferase</keyword>
<keyword evidence="11" id="KW-1185">Reference proteome</keyword>
<dbReference type="GO" id="GO:0003677">
    <property type="term" value="F:DNA binding"/>
    <property type="evidence" value="ECO:0007669"/>
    <property type="project" value="UniProtKB-KW"/>
</dbReference>
<dbReference type="Gene3D" id="3.40.50.150">
    <property type="entry name" value="Vaccinia Virus protein VP39"/>
    <property type="match status" value="1"/>
</dbReference>
<comment type="catalytic activity">
    <reaction evidence="7 8">
        <text>a 2'-deoxycytidine in DNA + S-adenosyl-L-methionine = an N(4)-methyl-2'-deoxycytidine in DNA + S-adenosyl-L-homocysteine + H(+)</text>
        <dbReference type="Rhea" id="RHEA:16857"/>
        <dbReference type="Rhea" id="RHEA-COMP:11369"/>
        <dbReference type="Rhea" id="RHEA-COMP:13674"/>
        <dbReference type="ChEBI" id="CHEBI:15378"/>
        <dbReference type="ChEBI" id="CHEBI:57856"/>
        <dbReference type="ChEBI" id="CHEBI:59789"/>
        <dbReference type="ChEBI" id="CHEBI:85452"/>
        <dbReference type="ChEBI" id="CHEBI:137933"/>
        <dbReference type="EC" id="2.1.1.113"/>
    </reaction>
</comment>
<dbReference type="Proteomes" id="UP001273136">
    <property type="component" value="Unassembled WGS sequence"/>
</dbReference>
<evidence type="ECO:0000256" key="5">
    <source>
        <dbReference type="ARBA" id="ARBA00022747"/>
    </source>
</evidence>
<gene>
    <name evidence="10" type="primary">yhdJ</name>
    <name evidence="10" type="ORF">McpAg1_12800</name>
</gene>
<proteinExistence type="inferred from homology"/>
<name>A0AAE4MD37_9EURY</name>
<dbReference type="AlphaFoldDB" id="A0AAE4MD37"/>
<dbReference type="PRINTS" id="PR00508">
    <property type="entry name" value="S21N4MTFRASE"/>
</dbReference>
<protein>
    <recommendedName>
        <fullName evidence="8">Type II methyltransferase</fullName>
        <ecNumber evidence="8">2.1.1.113</ecNumber>
    </recommendedName>
    <alternativeName>
        <fullName evidence="8">N-4 cytosine-specific methyltransferase</fullName>
    </alternativeName>
</protein>
<dbReference type="Pfam" id="PF01555">
    <property type="entry name" value="N6_N4_Mtase"/>
    <property type="match status" value="1"/>
</dbReference>
<feature type="domain" description="DNA methylase N-4/N-6" evidence="9">
    <location>
        <begin position="24"/>
        <end position="267"/>
    </location>
</feature>
<evidence type="ECO:0000259" key="9">
    <source>
        <dbReference type="Pfam" id="PF01555"/>
    </source>
</evidence>
<evidence type="ECO:0000256" key="6">
    <source>
        <dbReference type="ARBA" id="ARBA00023125"/>
    </source>
</evidence>
<dbReference type="InterPro" id="IPR029063">
    <property type="entry name" value="SAM-dependent_MTases_sf"/>
</dbReference>
<dbReference type="EC" id="2.1.1.113" evidence="8"/>
<dbReference type="InterPro" id="IPR001091">
    <property type="entry name" value="RM_Methyltransferase"/>
</dbReference>
<keyword evidence="6" id="KW-0238">DNA-binding</keyword>
<evidence type="ECO:0000313" key="11">
    <source>
        <dbReference type="Proteomes" id="UP001273136"/>
    </source>
</evidence>
<evidence type="ECO:0000256" key="1">
    <source>
        <dbReference type="ARBA" id="ARBA00010203"/>
    </source>
</evidence>
<dbReference type="RefSeq" id="WP_338094463.1">
    <property type="nucleotide sequence ID" value="NZ_JAWDKA010000006.1"/>
</dbReference>
<organism evidence="10 11">
    <name type="scientific">Methanorbis furvi</name>
    <dbReference type="NCBI Taxonomy" id="3028299"/>
    <lineage>
        <taxon>Archaea</taxon>
        <taxon>Methanobacteriati</taxon>
        <taxon>Methanobacteriota</taxon>
        <taxon>Stenosarchaea group</taxon>
        <taxon>Methanomicrobia</taxon>
        <taxon>Methanomicrobiales</taxon>
        <taxon>Methanocorpusculaceae</taxon>
        <taxon>Methanorbis</taxon>
    </lineage>
</organism>
<evidence type="ECO:0000256" key="8">
    <source>
        <dbReference type="RuleBase" id="RU362026"/>
    </source>
</evidence>
<reference evidence="10" key="1">
    <citation type="submission" date="2023-06" db="EMBL/GenBank/DDBJ databases">
        <title>Genome sequence of Methancorpusculaceae sp. Ag1.</title>
        <authorList>
            <person name="Protasov E."/>
            <person name="Platt K."/>
            <person name="Poehlein A."/>
            <person name="Daniel R."/>
            <person name="Brune A."/>
        </authorList>
    </citation>
    <scope>NUCLEOTIDE SEQUENCE</scope>
    <source>
        <strain evidence="10">Ag1</strain>
    </source>
</reference>
<dbReference type="GO" id="GO:0009307">
    <property type="term" value="P:DNA restriction-modification system"/>
    <property type="evidence" value="ECO:0007669"/>
    <property type="project" value="UniProtKB-KW"/>
</dbReference>
<dbReference type="GO" id="GO:0032259">
    <property type="term" value="P:methylation"/>
    <property type="evidence" value="ECO:0007669"/>
    <property type="project" value="UniProtKB-KW"/>
</dbReference>
<evidence type="ECO:0000256" key="4">
    <source>
        <dbReference type="ARBA" id="ARBA00022691"/>
    </source>
</evidence>
<comment type="similarity">
    <text evidence="1">Belongs to the N(4)/N(6)-methyltransferase family. N(4) subfamily.</text>
</comment>